<dbReference type="GO" id="GO:0003729">
    <property type="term" value="F:mRNA binding"/>
    <property type="evidence" value="ECO:0007669"/>
    <property type="project" value="InterPro"/>
</dbReference>
<dbReference type="GO" id="GO:0016787">
    <property type="term" value="F:hydrolase activity"/>
    <property type="evidence" value="ECO:0007669"/>
    <property type="project" value="UniProtKB-KW"/>
</dbReference>
<evidence type="ECO:0000256" key="5">
    <source>
        <dbReference type="ARBA" id="ARBA00022801"/>
    </source>
</evidence>
<dbReference type="KEGG" id="nco:AAW31_10745"/>
<dbReference type="InterPro" id="IPR038570">
    <property type="entry name" value="HicA_sf"/>
</dbReference>
<keyword evidence="7" id="KW-0346">Stress response</keyword>
<keyword evidence="3" id="KW-0540">Nuclease</keyword>
<dbReference type="RefSeq" id="WP_046850224.1">
    <property type="nucleotide sequence ID" value="NZ_CBDIPD010000146.1"/>
</dbReference>
<dbReference type="GO" id="GO:0004519">
    <property type="term" value="F:endonuclease activity"/>
    <property type="evidence" value="ECO:0007669"/>
    <property type="project" value="UniProtKB-KW"/>
</dbReference>
<keyword evidence="4" id="KW-0255">Endonuclease</keyword>
<dbReference type="Gene3D" id="3.30.920.30">
    <property type="entry name" value="Hypothetical protein"/>
    <property type="match status" value="1"/>
</dbReference>
<keyword evidence="6" id="KW-0694">RNA-binding</keyword>
<evidence type="ECO:0000256" key="2">
    <source>
        <dbReference type="ARBA" id="ARBA00022649"/>
    </source>
</evidence>
<evidence type="ECO:0000256" key="3">
    <source>
        <dbReference type="ARBA" id="ARBA00022722"/>
    </source>
</evidence>
<keyword evidence="5" id="KW-0378">Hydrolase</keyword>
<dbReference type="Pfam" id="PF07927">
    <property type="entry name" value="HicA_toxin"/>
    <property type="match status" value="1"/>
</dbReference>
<dbReference type="Proteomes" id="UP000324176">
    <property type="component" value="Unassembled WGS sequence"/>
</dbReference>
<evidence type="ECO:0000313" key="12">
    <source>
        <dbReference type="Proteomes" id="UP000183454"/>
    </source>
</evidence>
<keyword evidence="2" id="KW-1277">Toxin-antitoxin system</keyword>
<evidence type="ECO:0000313" key="8">
    <source>
        <dbReference type="EMBL" id="AKH38166.1"/>
    </source>
</evidence>
<sequence length="61" mass="6815">MNRKQIIKKLESEGWEFKHINGSHQIMGKKGKYVPITLHGSTGLGKSLVAKIEKLTGVKLQ</sequence>
<dbReference type="SUPFAM" id="SSF54786">
    <property type="entry name" value="YcfA/nrd intein domain"/>
    <property type="match status" value="1"/>
</dbReference>
<evidence type="ECO:0000256" key="6">
    <source>
        <dbReference type="ARBA" id="ARBA00022884"/>
    </source>
</evidence>
<name>A0A0F7KF96_9PROT</name>
<evidence type="ECO:0000256" key="1">
    <source>
        <dbReference type="ARBA" id="ARBA00006620"/>
    </source>
</evidence>
<reference evidence="10 13" key="4">
    <citation type="submission" date="2019-07" db="EMBL/GenBank/DDBJ databases">
        <title>Active sludge and wastewater microbial communities from Klosterneuburg, Austria.</title>
        <authorList>
            <person name="Wagner M."/>
        </authorList>
    </citation>
    <scope>NUCLEOTIDE SEQUENCE [LARGE SCALE GENOMIC DNA]</scope>
    <source>
        <strain evidence="10 13">Nm2</strain>
    </source>
</reference>
<evidence type="ECO:0000256" key="7">
    <source>
        <dbReference type="ARBA" id="ARBA00023016"/>
    </source>
</evidence>
<reference evidence="8 11" key="2">
    <citation type="journal article" date="2016" name="Genome Announc.">
        <title>Genome Sequence of Nitrosomonas communis Strain Nm2, a Mesophilic Ammonia-Oxidizing Bacterium Isolated from Mediterranean Soil.</title>
        <authorList>
            <person name="Kozlowski J.A."/>
            <person name="Kits K.D."/>
            <person name="Stein L.Y."/>
        </authorList>
    </citation>
    <scope>NUCLEOTIDE SEQUENCE [LARGE SCALE GENOMIC DNA]</scope>
    <source>
        <strain evidence="8 11">Nm2</strain>
    </source>
</reference>
<proteinExistence type="inferred from homology"/>
<gene>
    <name evidence="8" type="ORF">AAW31_10745</name>
    <name evidence="10" type="ORF">BCL69_11303</name>
    <name evidence="9" type="ORF">SAMN05421882_100969</name>
</gene>
<dbReference type="EMBL" id="FNNH01000009">
    <property type="protein sequence ID" value="SDW38373.1"/>
    <property type="molecule type" value="Genomic_DNA"/>
</dbReference>
<reference evidence="11" key="1">
    <citation type="submission" date="2015-05" db="EMBL/GenBank/DDBJ databases">
        <title>Draft genome of Nitrosomonas communis strain Nm2.</title>
        <authorList>
            <person name="Kozlowski J.A."/>
            <person name="Kits K.D."/>
            <person name="Stein L.Y."/>
        </authorList>
    </citation>
    <scope>NUCLEOTIDE SEQUENCE [LARGE SCALE GENOMIC DNA]</scope>
    <source>
        <strain evidence="11">Nm2</strain>
    </source>
</reference>
<dbReference type="InterPro" id="IPR012933">
    <property type="entry name" value="HicA_mRNA_interferase"/>
</dbReference>
<evidence type="ECO:0000313" key="13">
    <source>
        <dbReference type="Proteomes" id="UP000324176"/>
    </source>
</evidence>
<dbReference type="Proteomes" id="UP000034156">
    <property type="component" value="Chromosome"/>
</dbReference>
<evidence type="ECO:0000313" key="9">
    <source>
        <dbReference type="EMBL" id="SDW38373.1"/>
    </source>
</evidence>
<organism evidence="8 11">
    <name type="scientific">Nitrosomonas communis</name>
    <dbReference type="NCBI Taxonomy" id="44574"/>
    <lineage>
        <taxon>Bacteria</taxon>
        <taxon>Pseudomonadati</taxon>
        <taxon>Pseudomonadota</taxon>
        <taxon>Betaproteobacteria</taxon>
        <taxon>Nitrosomonadales</taxon>
        <taxon>Nitrosomonadaceae</taxon>
        <taxon>Nitrosomonas</taxon>
    </lineage>
</organism>
<evidence type="ECO:0000313" key="10">
    <source>
        <dbReference type="EMBL" id="TYP69986.1"/>
    </source>
</evidence>
<accession>A0A0F7KF96</accession>
<comment type="similarity">
    <text evidence="1">Belongs to the HicA mRNA interferase family.</text>
</comment>
<dbReference type="EMBL" id="VNHT01000130">
    <property type="protein sequence ID" value="TYP69986.1"/>
    <property type="molecule type" value="Genomic_DNA"/>
</dbReference>
<dbReference type="OrthoDB" id="9811409at2"/>
<dbReference type="PATRIC" id="fig|44574.3.peg.2623"/>
<evidence type="ECO:0000256" key="4">
    <source>
        <dbReference type="ARBA" id="ARBA00022759"/>
    </source>
</evidence>
<dbReference type="Proteomes" id="UP000183454">
    <property type="component" value="Unassembled WGS sequence"/>
</dbReference>
<protein>
    <submittedName>
        <fullName evidence="9">Predicted RNA binding protein YcfA, dsRBD-like fold, HicA-like mRNA interferase family</fullName>
    </submittedName>
    <submittedName>
        <fullName evidence="10">Putative RNA binding protein YcfA (HicA-like mRNA interferase family)</fullName>
    </submittedName>
</protein>
<evidence type="ECO:0000313" key="11">
    <source>
        <dbReference type="Proteomes" id="UP000034156"/>
    </source>
</evidence>
<keyword evidence="11" id="KW-1185">Reference proteome</keyword>
<dbReference type="EMBL" id="CP011451">
    <property type="protein sequence ID" value="AKH38166.1"/>
    <property type="molecule type" value="Genomic_DNA"/>
</dbReference>
<reference evidence="9 12" key="3">
    <citation type="submission" date="2016-10" db="EMBL/GenBank/DDBJ databases">
        <authorList>
            <person name="de Groot N.N."/>
        </authorList>
    </citation>
    <scope>NUCLEOTIDE SEQUENCE [LARGE SCALE GENOMIC DNA]</scope>
    <source>
        <strain evidence="9 12">Nm110</strain>
    </source>
</reference>
<dbReference type="AlphaFoldDB" id="A0A0F7KF96"/>